<organism evidence="1">
    <name type="scientific">marine sediment metagenome</name>
    <dbReference type="NCBI Taxonomy" id="412755"/>
    <lineage>
        <taxon>unclassified sequences</taxon>
        <taxon>metagenomes</taxon>
        <taxon>ecological metagenomes</taxon>
    </lineage>
</organism>
<accession>A0A0F9PDZ4</accession>
<sequence length="90" mass="10326">MPQLRGGPPGEIVRATFPGEGKRIAIYTNAPTEKLAAAELMFLLWRARQKERDCHVEAYGDVDRRFGLARWAAGYKPREWSIIKRWAGIR</sequence>
<dbReference type="AlphaFoldDB" id="A0A0F9PDZ4"/>
<name>A0A0F9PDZ4_9ZZZZ</name>
<comment type="caution">
    <text evidence="1">The sequence shown here is derived from an EMBL/GenBank/DDBJ whole genome shotgun (WGS) entry which is preliminary data.</text>
</comment>
<reference evidence="1" key="1">
    <citation type="journal article" date="2015" name="Nature">
        <title>Complex archaea that bridge the gap between prokaryotes and eukaryotes.</title>
        <authorList>
            <person name="Spang A."/>
            <person name="Saw J.H."/>
            <person name="Jorgensen S.L."/>
            <person name="Zaremba-Niedzwiedzka K."/>
            <person name="Martijn J."/>
            <person name="Lind A.E."/>
            <person name="van Eijk R."/>
            <person name="Schleper C."/>
            <person name="Guy L."/>
            <person name="Ettema T.J."/>
        </authorList>
    </citation>
    <scope>NUCLEOTIDE SEQUENCE</scope>
</reference>
<evidence type="ECO:0000313" key="1">
    <source>
        <dbReference type="EMBL" id="KKM91582.1"/>
    </source>
</evidence>
<proteinExistence type="predicted"/>
<dbReference type="EMBL" id="LAZR01006514">
    <property type="protein sequence ID" value="KKM91582.1"/>
    <property type="molecule type" value="Genomic_DNA"/>
</dbReference>
<gene>
    <name evidence="1" type="ORF">LCGC14_1227200</name>
</gene>
<protein>
    <submittedName>
        <fullName evidence="1">Uncharacterized protein</fullName>
    </submittedName>
</protein>